<feature type="signal peptide" evidence="2">
    <location>
        <begin position="1"/>
        <end position="26"/>
    </location>
</feature>
<sequence length="262" mass="30064">MITKTKWRQLASFFLLSATITWPAVAATLDSFNADYIVYRAGKKHGEANRYLKQNGTEYEFGYSSAIKWLLFSDKRSETSHFTIVDNQIKPSQYVMERSGTGPNRHYELHLDHDKLQLAVGKKRQPKPLKWQDDLLDLISYQLQLSLDLQAGKTEFSYTVLNKNGNAKVYNYKVIGEELLPLPYGNTRTLRIARVEDSANSDKQIYAWVAPDLNYMLVRLWRGEDNVEQFDVQLHTLTLEPSTAEPKTAEPTPDNTTEVTLP</sequence>
<accession>A0A1E7Q8C7</accession>
<dbReference type="AlphaFoldDB" id="A0A1E7Q8C7"/>
<dbReference type="Proteomes" id="UP000242258">
    <property type="component" value="Unassembled WGS sequence"/>
</dbReference>
<keyword evidence="2" id="KW-0732">Signal</keyword>
<feature type="chain" id="PRO_5009200482" description="DUF3108 domain-containing protein" evidence="2">
    <location>
        <begin position="27"/>
        <end position="262"/>
    </location>
</feature>
<dbReference type="OrthoDB" id="6007799at2"/>
<evidence type="ECO:0000313" key="3">
    <source>
        <dbReference type="EMBL" id="OEY70445.1"/>
    </source>
</evidence>
<dbReference type="InterPro" id="IPR021457">
    <property type="entry name" value="DUF3108"/>
</dbReference>
<evidence type="ECO:0008006" key="5">
    <source>
        <dbReference type="Google" id="ProtNLM"/>
    </source>
</evidence>
<comment type="caution">
    <text evidence="3">The sequence shown here is derived from an EMBL/GenBank/DDBJ whole genome shotgun (WGS) entry which is preliminary data.</text>
</comment>
<dbReference type="STRING" id="1628148.BI198_13350"/>
<name>A0A1E7Q8C7_9GAMM</name>
<proteinExistence type="predicted"/>
<feature type="compositionally biased region" description="Polar residues" evidence="1">
    <location>
        <begin position="253"/>
        <end position="262"/>
    </location>
</feature>
<gene>
    <name evidence="3" type="ORF">BI198_13350</name>
</gene>
<keyword evidence="4" id="KW-1185">Reference proteome</keyword>
<organism evidence="3 4">
    <name type="scientific">Rheinheimera salexigens</name>
    <dbReference type="NCBI Taxonomy" id="1628148"/>
    <lineage>
        <taxon>Bacteria</taxon>
        <taxon>Pseudomonadati</taxon>
        <taxon>Pseudomonadota</taxon>
        <taxon>Gammaproteobacteria</taxon>
        <taxon>Chromatiales</taxon>
        <taxon>Chromatiaceae</taxon>
        <taxon>Rheinheimera</taxon>
    </lineage>
</organism>
<evidence type="ECO:0000256" key="2">
    <source>
        <dbReference type="SAM" id="SignalP"/>
    </source>
</evidence>
<evidence type="ECO:0000313" key="4">
    <source>
        <dbReference type="Proteomes" id="UP000242258"/>
    </source>
</evidence>
<dbReference type="Pfam" id="PF11306">
    <property type="entry name" value="DUF3108"/>
    <property type="match status" value="1"/>
</dbReference>
<feature type="region of interest" description="Disordered" evidence="1">
    <location>
        <begin position="239"/>
        <end position="262"/>
    </location>
</feature>
<reference evidence="4" key="1">
    <citation type="submission" date="2016-09" db="EMBL/GenBank/DDBJ databases">
        <authorList>
            <person name="Wan X."/>
            <person name="Hou S."/>
        </authorList>
    </citation>
    <scope>NUCLEOTIDE SEQUENCE [LARGE SCALE GENOMIC DNA]</scope>
    <source>
        <strain evidence="4">KH87</strain>
    </source>
</reference>
<dbReference type="EMBL" id="MKEK01000001">
    <property type="protein sequence ID" value="OEY70445.1"/>
    <property type="molecule type" value="Genomic_DNA"/>
</dbReference>
<evidence type="ECO:0000256" key="1">
    <source>
        <dbReference type="SAM" id="MobiDB-lite"/>
    </source>
</evidence>
<protein>
    <recommendedName>
        <fullName evidence="5">DUF3108 domain-containing protein</fullName>
    </recommendedName>
</protein>